<evidence type="ECO:0000259" key="1">
    <source>
        <dbReference type="Pfam" id="PF03551"/>
    </source>
</evidence>
<dbReference type="EMBL" id="CP117826">
    <property type="protein sequence ID" value="XCC63280.1"/>
    <property type="molecule type" value="Genomic_DNA"/>
</dbReference>
<protein>
    <submittedName>
        <fullName evidence="2">Helix-turn-helix transcriptional regulator</fullName>
    </submittedName>
</protein>
<name>A0AAU8ABW7_9FIRM</name>
<dbReference type="InterPro" id="IPR052509">
    <property type="entry name" value="Metal_resp_DNA-bind_regulator"/>
</dbReference>
<gene>
    <name evidence="2" type="ORF">PUP29_05035</name>
</gene>
<dbReference type="InterPro" id="IPR005149">
    <property type="entry name" value="Tscrpt_reg_PadR_N"/>
</dbReference>
<sequence length="105" mass="12158">MDGKRAENRYIPMSETMFYILFSLRRKRHGYGVMLHVEERTHGRLRIGAGTMYQSLSKLAGDGLIRPAGEEGRQKKYEITALGETILKKEARRLRELYEAAEELL</sequence>
<dbReference type="InterPro" id="IPR036390">
    <property type="entry name" value="WH_DNA-bd_sf"/>
</dbReference>
<reference evidence="2" key="1">
    <citation type="submission" date="2023-02" db="EMBL/GenBank/DDBJ databases">
        <title>Gut commensal Christensenella minuta modulates host metabolism via a new class of secondary bile acids.</title>
        <authorList>
            <person name="Liu C."/>
        </authorList>
    </citation>
    <scope>NUCLEOTIDE SEQUENCE</scope>
    <source>
        <strain evidence="2">CA70</strain>
    </source>
</reference>
<organism evidence="2">
    <name type="scientific">Christensenella massiliensis</name>
    <dbReference type="NCBI Taxonomy" id="1805714"/>
    <lineage>
        <taxon>Bacteria</taxon>
        <taxon>Bacillati</taxon>
        <taxon>Bacillota</taxon>
        <taxon>Clostridia</taxon>
        <taxon>Christensenellales</taxon>
        <taxon>Christensenellaceae</taxon>
        <taxon>Christensenella</taxon>
    </lineage>
</organism>
<accession>A0AAU8ABW7</accession>
<evidence type="ECO:0000313" key="2">
    <source>
        <dbReference type="EMBL" id="XCC63280.1"/>
    </source>
</evidence>
<dbReference type="PANTHER" id="PTHR33169:SF13">
    <property type="entry name" value="PADR-FAMILY TRANSCRIPTIONAL REGULATOR"/>
    <property type="match status" value="1"/>
</dbReference>
<dbReference type="Pfam" id="PF03551">
    <property type="entry name" value="PadR"/>
    <property type="match status" value="1"/>
</dbReference>
<dbReference type="SUPFAM" id="SSF46785">
    <property type="entry name" value="Winged helix' DNA-binding domain"/>
    <property type="match status" value="1"/>
</dbReference>
<proteinExistence type="predicted"/>
<dbReference type="RefSeq" id="WP_079547844.1">
    <property type="nucleotide sequence ID" value="NZ_CP117826.1"/>
</dbReference>
<dbReference type="PANTHER" id="PTHR33169">
    <property type="entry name" value="PADR-FAMILY TRANSCRIPTIONAL REGULATOR"/>
    <property type="match status" value="1"/>
</dbReference>
<feature type="domain" description="Transcription regulator PadR N-terminal" evidence="1">
    <location>
        <begin position="25"/>
        <end position="88"/>
    </location>
</feature>
<dbReference type="InterPro" id="IPR036388">
    <property type="entry name" value="WH-like_DNA-bd_sf"/>
</dbReference>
<dbReference type="AlphaFoldDB" id="A0AAU8ABW7"/>
<dbReference type="Gene3D" id="1.10.10.10">
    <property type="entry name" value="Winged helix-like DNA-binding domain superfamily/Winged helix DNA-binding domain"/>
    <property type="match status" value="1"/>
</dbReference>